<evidence type="ECO:0000313" key="3">
    <source>
        <dbReference type="Proteomes" id="UP001153636"/>
    </source>
</evidence>
<organism evidence="2 3">
    <name type="scientific">Psylliodes chrysocephalus</name>
    <dbReference type="NCBI Taxonomy" id="3402493"/>
    <lineage>
        <taxon>Eukaryota</taxon>
        <taxon>Metazoa</taxon>
        <taxon>Ecdysozoa</taxon>
        <taxon>Arthropoda</taxon>
        <taxon>Hexapoda</taxon>
        <taxon>Insecta</taxon>
        <taxon>Pterygota</taxon>
        <taxon>Neoptera</taxon>
        <taxon>Endopterygota</taxon>
        <taxon>Coleoptera</taxon>
        <taxon>Polyphaga</taxon>
        <taxon>Cucujiformia</taxon>
        <taxon>Chrysomeloidea</taxon>
        <taxon>Chrysomelidae</taxon>
        <taxon>Galerucinae</taxon>
        <taxon>Alticini</taxon>
        <taxon>Psylliodes</taxon>
    </lineage>
</organism>
<dbReference type="AlphaFoldDB" id="A0A9P0CDZ9"/>
<name>A0A9P0CDZ9_9CUCU</name>
<dbReference type="EMBL" id="OV651813">
    <property type="protein sequence ID" value="CAH1099541.1"/>
    <property type="molecule type" value="Genomic_DNA"/>
</dbReference>
<sequence>MSLWTEEEKRSLLFALHQYGPSNLTGLKNSLPNKTETEIQLLCKEHSKLALKKQTDKRKEAHIRRWLQVLKVLKSAQEGQINDVISRVLKYIALFEKRVDSKNVDVSSCYLALHYMLSGLVPEELSKTTDYFVFECLQKLANCLKYGKMRSFKTYLTTLRNTRDLHKYRNKSKSKIESSLSLNPLGIPDNLLYNTATKTYL</sequence>
<gene>
    <name evidence="2" type="ORF">PSYICH_LOCUS140</name>
</gene>
<dbReference type="OrthoDB" id="10250004at2759"/>
<dbReference type="SUPFAM" id="SSF46689">
    <property type="entry name" value="Homeodomain-like"/>
    <property type="match status" value="1"/>
</dbReference>
<proteinExistence type="predicted"/>
<dbReference type="InterPro" id="IPR001005">
    <property type="entry name" value="SANT/Myb"/>
</dbReference>
<accession>A0A9P0CDZ9</accession>
<dbReference type="GO" id="GO:0005634">
    <property type="term" value="C:nucleus"/>
    <property type="evidence" value="ECO:0007669"/>
    <property type="project" value="UniProtKB-SubCell"/>
</dbReference>
<dbReference type="CDD" id="cd00167">
    <property type="entry name" value="SANT"/>
    <property type="match status" value="1"/>
</dbReference>
<dbReference type="Proteomes" id="UP001153636">
    <property type="component" value="Chromosome 1"/>
</dbReference>
<evidence type="ECO:0000256" key="1">
    <source>
        <dbReference type="ARBA" id="ARBA00004123"/>
    </source>
</evidence>
<evidence type="ECO:0000313" key="2">
    <source>
        <dbReference type="EMBL" id="CAH1099541.1"/>
    </source>
</evidence>
<keyword evidence="3" id="KW-1185">Reference proteome</keyword>
<comment type="subcellular location">
    <subcellularLocation>
        <location evidence="1">Nucleus</location>
    </subcellularLocation>
</comment>
<protein>
    <recommendedName>
        <fullName evidence="4">Myb-like domain-containing protein</fullName>
    </recommendedName>
</protein>
<dbReference type="InterPro" id="IPR009057">
    <property type="entry name" value="Homeodomain-like_sf"/>
</dbReference>
<reference evidence="2" key="1">
    <citation type="submission" date="2022-01" db="EMBL/GenBank/DDBJ databases">
        <authorList>
            <person name="King R."/>
        </authorList>
    </citation>
    <scope>NUCLEOTIDE SEQUENCE</scope>
</reference>
<evidence type="ECO:0008006" key="4">
    <source>
        <dbReference type="Google" id="ProtNLM"/>
    </source>
</evidence>